<gene>
    <name evidence="3" type="ORF">JOE56_001974</name>
</gene>
<feature type="compositionally biased region" description="Polar residues" evidence="1">
    <location>
        <begin position="55"/>
        <end position="64"/>
    </location>
</feature>
<feature type="compositionally biased region" description="Basic and acidic residues" evidence="1">
    <location>
        <begin position="1"/>
        <end position="11"/>
    </location>
</feature>
<keyword evidence="2" id="KW-0812">Transmembrane</keyword>
<protein>
    <submittedName>
        <fullName evidence="3">Outer membrane biosynthesis protein TonB</fullName>
    </submittedName>
</protein>
<keyword evidence="4" id="KW-1185">Reference proteome</keyword>
<evidence type="ECO:0000256" key="1">
    <source>
        <dbReference type="SAM" id="MobiDB-lite"/>
    </source>
</evidence>
<evidence type="ECO:0000313" key="4">
    <source>
        <dbReference type="Proteomes" id="UP000809290"/>
    </source>
</evidence>
<name>A0ABS2SLZ0_9MICO</name>
<feature type="transmembrane region" description="Helical" evidence="2">
    <location>
        <begin position="143"/>
        <end position="164"/>
    </location>
</feature>
<keyword evidence="2" id="KW-1133">Transmembrane helix</keyword>
<feature type="compositionally biased region" description="Low complexity" evidence="1">
    <location>
        <begin position="70"/>
        <end position="82"/>
    </location>
</feature>
<organism evidence="3 4">
    <name type="scientific">Brevibacterium paucivorans</name>
    <dbReference type="NCBI Taxonomy" id="170994"/>
    <lineage>
        <taxon>Bacteria</taxon>
        <taxon>Bacillati</taxon>
        <taxon>Actinomycetota</taxon>
        <taxon>Actinomycetes</taxon>
        <taxon>Micrococcales</taxon>
        <taxon>Brevibacteriaceae</taxon>
        <taxon>Brevibacterium</taxon>
    </lineage>
</organism>
<feature type="compositionally biased region" description="Pro residues" evidence="1">
    <location>
        <begin position="83"/>
        <end position="110"/>
    </location>
</feature>
<comment type="caution">
    <text evidence="3">The sequence shown here is derived from an EMBL/GenBank/DDBJ whole genome shotgun (WGS) entry which is preliminary data.</text>
</comment>
<feature type="region of interest" description="Disordered" evidence="1">
    <location>
        <begin position="173"/>
        <end position="223"/>
    </location>
</feature>
<feature type="region of interest" description="Disordered" evidence="1">
    <location>
        <begin position="1"/>
        <end position="138"/>
    </location>
</feature>
<evidence type="ECO:0000256" key="2">
    <source>
        <dbReference type="SAM" id="Phobius"/>
    </source>
</evidence>
<evidence type="ECO:0000313" key="3">
    <source>
        <dbReference type="EMBL" id="MBM7817280.1"/>
    </source>
</evidence>
<dbReference type="RefSeq" id="WP_204515844.1">
    <property type="nucleotide sequence ID" value="NZ_JAFBCP010000001.1"/>
</dbReference>
<sequence length="333" mass="35625">MSNRDHERESLTRQLFVRPQTSDAAGESSQEATRSLSLEELQEMGRQSKTDDYSAPTTQFTPSDLGSYGPSNQSQRSEQPQQPQQPPRPPQSPPQQPIPSPPQQQPPSQPQPQAYPAAQPQAQPQAQPYVAQPAKPKRKVPGIAIAMMVVAVLAALGICGYIVFDQMQRSNANSQADNQTSGDGGSIGGEESEDTDGEDTEGSGEDGATDDSEDGKGDEAKDVKAFMSPSSNIVCTIDADRARCTIREFDYDPGDAPKECDVDPYGSVVVVEKNASGFSCVKRGLPTEASVLDYGETVSAHGFTCRSGEDGMTCESSEGHKFRVARATADFDG</sequence>
<accession>A0ABS2SLZ0</accession>
<dbReference type="InterPro" id="IPR046576">
    <property type="entry name" value="DUF6636"/>
</dbReference>
<dbReference type="Pfam" id="PF20341">
    <property type="entry name" value="DUF6636"/>
    <property type="match status" value="1"/>
</dbReference>
<feature type="compositionally biased region" description="Acidic residues" evidence="1">
    <location>
        <begin position="190"/>
        <end position="213"/>
    </location>
</feature>
<feature type="compositionally biased region" description="Polar residues" evidence="1">
    <location>
        <begin position="19"/>
        <end position="36"/>
    </location>
</feature>
<reference evidence="3 4" key="1">
    <citation type="submission" date="2021-01" db="EMBL/GenBank/DDBJ databases">
        <title>Sequencing the genomes of 1000 actinobacteria strains.</title>
        <authorList>
            <person name="Klenk H.-P."/>
        </authorList>
    </citation>
    <scope>NUCLEOTIDE SEQUENCE [LARGE SCALE GENOMIC DNA]</scope>
    <source>
        <strain evidence="3 4">DSM 13657</strain>
    </source>
</reference>
<keyword evidence="2" id="KW-0472">Membrane</keyword>
<proteinExistence type="predicted"/>
<dbReference type="Proteomes" id="UP000809290">
    <property type="component" value="Unassembled WGS sequence"/>
</dbReference>
<feature type="compositionally biased region" description="Basic and acidic residues" evidence="1">
    <location>
        <begin position="214"/>
        <end position="223"/>
    </location>
</feature>
<dbReference type="EMBL" id="JAFBCP010000001">
    <property type="protein sequence ID" value="MBM7817280.1"/>
    <property type="molecule type" value="Genomic_DNA"/>
</dbReference>
<feature type="compositionally biased region" description="Low complexity" evidence="1">
    <location>
        <begin position="111"/>
        <end position="134"/>
    </location>
</feature>